<feature type="active site" evidence="3">
    <location>
        <position position="314"/>
    </location>
</feature>
<dbReference type="SUPFAM" id="SSF53474">
    <property type="entry name" value="alpha/beta-Hydrolases"/>
    <property type="match status" value="1"/>
</dbReference>
<evidence type="ECO:0000259" key="4">
    <source>
        <dbReference type="Pfam" id="PF07859"/>
    </source>
</evidence>
<dbReference type="PANTHER" id="PTHR48081">
    <property type="entry name" value="AB HYDROLASE SUPERFAMILY PROTEIN C4A8.06C"/>
    <property type="match status" value="1"/>
</dbReference>
<comment type="subunit">
    <text evidence="3">Homodimer.</text>
</comment>
<dbReference type="InterPro" id="IPR013094">
    <property type="entry name" value="AB_hydrolase_3"/>
</dbReference>
<keyword evidence="6" id="KW-1185">Reference proteome</keyword>
<evidence type="ECO:0000313" key="6">
    <source>
        <dbReference type="Proteomes" id="UP001285441"/>
    </source>
</evidence>
<organism evidence="5 6">
    <name type="scientific">Podospora didyma</name>
    <dbReference type="NCBI Taxonomy" id="330526"/>
    <lineage>
        <taxon>Eukaryota</taxon>
        <taxon>Fungi</taxon>
        <taxon>Dikarya</taxon>
        <taxon>Ascomycota</taxon>
        <taxon>Pezizomycotina</taxon>
        <taxon>Sordariomycetes</taxon>
        <taxon>Sordariomycetidae</taxon>
        <taxon>Sordariales</taxon>
        <taxon>Podosporaceae</taxon>
        <taxon>Podospora</taxon>
    </lineage>
</organism>
<dbReference type="Gene3D" id="3.40.50.1820">
    <property type="entry name" value="alpha/beta hydrolase"/>
    <property type="match status" value="1"/>
</dbReference>
<comment type="catalytic activity">
    <reaction evidence="3">
        <text>N-formyl-L-kynurenine + H2O = L-kynurenine + formate + H(+)</text>
        <dbReference type="Rhea" id="RHEA:13009"/>
        <dbReference type="ChEBI" id="CHEBI:15377"/>
        <dbReference type="ChEBI" id="CHEBI:15378"/>
        <dbReference type="ChEBI" id="CHEBI:15740"/>
        <dbReference type="ChEBI" id="CHEBI:57959"/>
        <dbReference type="ChEBI" id="CHEBI:58629"/>
        <dbReference type="EC" id="3.5.1.9"/>
    </reaction>
</comment>
<accession>A0AAE0NRZ2</accession>
<dbReference type="GO" id="GO:0034354">
    <property type="term" value="P:'de novo' NAD+ biosynthetic process from L-tryptophan"/>
    <property type="evidence" value="ECO:0007669"/>
    <property type="project" value="UniProtKB-UniRule"/>
</dbReference>
<feature type="active site" description="Nucleophile" evidence="3">
    <location>
        <position position="176"/>
    </location>
</feature>
<dbReference type="HAMAP" id="MF_03014">
    <property type="entry name" value="KFase"/>
    <property type="match status" value="1"/>
</dbReference>
<reference evidence="5" key="1">
    <citation type="journal article" date="2023" name="Mol. Phylogenet. Evol.">
        <title>Genome-scale phylogeny and comparative genomics of the fungal order Sordariales.</title>
        <authorList>
            <person name="Hensen N."/>
            <person name="Bonometti L."/>
            <person name="Westerberg I."/>
            <person name="Brannstrom I.O."/>
            <person name="Guillou S."/>
            <person name="Cros-Aarteil S."/>
            <person name="Calhoun S."/>
            <person name="Haridas S."/>
            <person name="Kuo A."/>
            <person name="Mondo S."/>
            <person name="Pangilinan J."/>
            <person name="Riley R."/>
            <person name="LaButti K."/>
            <person name="Andreopoulos B."/>
            <person name="Lipzen A."/>
            <person name="Chen C."/>
            <person name="Yan M."/>
            <person name="Daum C."/>
            <person name="Ng V."/>
            <person name="Clum A."/>
            <person name="Steindorff A."/>
            <person name="Ohm R.A."/>
            <person name="Martin F."/>
            <person name="Silar P."/>
            <person name="Natvig D.O."/>
            <person name="Lalanne C."/>
            <person name="Gautier V."/>
            <person name="Ament-Velasquez S.L."/>
            <person name="Kruys A."/>
            <person name="Hutchinson M.I."/>
            <person name="Powell A.J."/>
            <person name="Barry K."/>
            <person name="Miller A.N."/>
            <person name="Grigoriev I.V."/>
            <person name="Debuchy R."/>
            <person name="Gladieux P."/>
            <person name="Hiltunen Thoren M."/>
            <person name="Johannesson H."/>
        </authorList>
    </citation>
    <scope>NUCLEOTIDE SEQUENCE</scope>
    <source>
        <strain evidence="5">CBS 232.78</strain>
    </source>
</reference>
<keyword evidence="2 3" id="KW-0823">Tryptophan catabolism</keyword>
<dbReference type="AlphaFoldDB" id="A0AAE0NRZ2"/>
<dbReference type="Proteomes" id="UP001285441">
    <property type="component" value="Unassembled WGS sequence"/>
</dbReference>
<feature type="active site" evidence="3">
    <location>
        <position position="280"/>
    </location>
</feature>
<dbReference type="InterPro" id="IPR027519">
    <property type="entry name" value="KFase_ver/fungi-typ"/>
</dbReference>
<dbReference type="InterPro" id="IPR029058">
    <property type="entry name" value="AB_hydrolase_fold"/>
</dbReference>
<comment type="caution">
    <text evidence="5">The sequence shown here is derived from an EMBL/GenBank/DDBJ whole genome shotgun (WGS) entry which is preliminary data.</text>
</comment>
<comment type="similarity">
    <text evidence="3">Belongs to the kynurenine formamidase family.</text>
</comment>
<dbReference type="GO" id="GO:0019441">
    <property type="term" value="P:L-tryptophan catabolic process to kynurenine"/>
    <property type="evidence" value="ECO:0007669"/>
    <property type="project" value="UniProtKB-UniRule"/>
</dbReference>
<dbReference type="EMBL" id="JAULSW010000003">
    <property type="protein sequence ID" value="KAK3386540.1"/>
    <property type="molecule type" value="Genomic_DNA"/>
</dbReference>
<dbReference type="GO" id="GO:0004061">
    <property type="term" value="F:arylformamidase activity"/>
    <property type="evidence" value="ECO:0007669"/>
    <property type="project" value="UniProtKB-UniRule"/>
</dbReference>
<proteinExistence type="inferred from homology"/>
<reference evidence="5" key="2">
    <citation type="submission" date="2023-06" db="EMBL/GenBank/DDBJ databases">
        <authorList>
            <consortium name="Lawrence Berkeley National Laboratory"/>
            <person name="Haridas S."/>
            <person name="Hensen N."/>
            <person name="Bonometti L."/>
            <person name="Westerberg I."/>
            <person name="Brannstrom I.O."/>
            <person name="Guillou S."/>
            <person name="Cros-Aarteil S."/>
            <person name="Calhoun S."/>
            <person name="Kuo A."/>
            <person name="Mondo S."/>
            <person name="Pangilinan J."/>
            <person name="Riley R."/>
            <person name="LaButti K."/>
            <person name="Andreopoulos B."/>
            <person name="Lipzen A."/>
            <person name="Chen C."/>
            <person name="Yanf M."/>
            <person name="Daum C."/>
            <person name="Ng V."/>
            <person name="Clum A."/>
            <person name="Steindorff A."/>
            <person name="Ohm R."/>
            <person name="Martin F."/>
            <person name="Silar P."/>
            <person name="Natvig D."/>
            <person name="Lalanne C."/>
            <person name="Gautier V."/>
            <person name="Ament-velasquez S.L."/>
            <person name="Kruys A."/>
            <person name="Hutchinson M.I."/>
            <person name="Powell A.J."/>
            <person name="Barry K."/>
            <person name="Miller A.N."/>
            <person name="Grigoriev I.V."/>
            <person name="Debuchy R."/>
            <person name="Gladieux P."/>
            <person name="Thoren M.H."/>
            <person name="Johannesson H."/>
        </authorList>
    </citation>
    <scope>NUCLEOTIDE SEQUENCE</scope>
    <source>
        <strain evidence="5">CBS 232.78</strain>
    </source>
</reference>
<keyword evidence="1 3" id="KW-0378">Hydrolase</keyword>
<dbReference type="EC" id="3.5.1.9" evidence="3"/>
<evidence type="ECO:0000256" key="1">
    <source>
        <dbReference type="ARBA" id="ARBA00022801"/>
    </source>
</evidence>
<comment type="pathway">
    <text evidence="3">Amino-acid degradation; L-tryptophan degradation via kynurenine pathway; L-kynurenine from L-tryptophan: step 2/2.</text>
</comment>
<evidence type="ECO:0000313" key="5">
    <source>
        <dbReference type="EMBL" id="KAK3386540.1"/>
    </source>
</evidence>
<gene>
    <name evidence="5" type="ORF">B0H63DRAFT_467936</name>
</gene>
<evidence type="ECO:0000256" key="3">
    <source>
        <dbReference type="HAMAP-Rule" id="MF_03014"/>
    </source>
</evidence>
<sequence>MSAADWSAWASVPWTPVVTDATTTTTTTTTNVIGWRKQNVPYIRPGGASLQTLDVWLPLTLNSSTAPDASSLPRLPGSWIVYIHSGAWCDPDITSAAIAPAARHLLSSQTSVVNIAGIASINYRLSPRASAGDGDDDGDLSYAAKHPDHIADVLSGIAFLQRLGGAKSPYVLAGHSCGATLAFQAVMDASSRWGVDVRIGKPAAVVGCNGLYDLAGFIAHPPVGYEGLRDGYESFTRNAFGDDVSVWKTACPATADGEWLSEWTTTEGNKRVVLVQSKEDTLVPYQQLETMRRVLEGQDGGGVEMREMQATGNHDDLWLQGARLAEILREVVGGLR</sequence>
<comment type="caution">
    <text evidence="3">Lacks conserved residue(s) required for the propagation of feature annotation.</text>
</comment>
<evidence type="ECO:0000256" key="2">
    <source>
        <dbReference type="ARBA" id="ARBA00023079"/>
    </source>
</evidence>
<dbReference type="Pfam" id="PF07859">
    <property type="entry name" value="Abhydrolase_3"/>
    <property type="match status" value="1"/>
</dbReference>
<protein>
    <recommendedName>
        <fullName evidence="3">Kynurenine formamidase</fullName>
        <shortName evidence="3">KFA</shortName>
        <shortName evidence="3">KFase</shortName>
        <ecNumber evidence="3">3.5.1.9</ecNumber>
    </recommendedName>
    <alternativeName>
        <fullName evidence="3">Arylformamidase</fullName>
    </alternativeName>
    <alternativeName>
        <fullName evidence="3">N-formylkynurenine formamidase</fullName>
        <shortName evidence="3">FKF</shortName>
    </alternativeName>
</protein>
<dbReference type="InterPro" id="IPR050300">
    <property type="entry name" value="GDXG_lipolytic_enzyme"/>
</dbReference>
<feature type="domain" description="Alpha/beta hydrolase fold-3" evidence="4">
    <location>
        <begin position="80"/>
        <end position="202"/>
    </location>
</feature>
<comment type="function">
    <text evidence="3">Catalyzes the hydrolysis of N-formyl-L-kynurenine to L-kynurenine, the second step in the kynurenine pathway of tryptophan degradation. Kynurenine may be further oxidized to nicotinic acid, NAD(H) and NADP(H). Required for elimination of toxic metabolites.</text>
</comment>
<dbReference type="PANTHER" id="PTHR48081:SF33">
    <property type="entry name" value="KYNURENINE FORMAMIDASE"/>
    <property type="match status" value="1"/>
</dbReference>
<name>A0AAE0NRZ2_9PEZI</name>